<dbReference type="InterPro" id="IPR053468">
    <property type="entry name" value="ComGE-like"/>
</dbReference>
<gene>
    <name evidence="3" type="ORF">I586_01039</name>
    <name evidence="2" type="ORF">UAY_00827</name>
</gene>
<dbReference type="NCBIfam" id="NF041013">
    <property type="entry name" value="T4P_ComGE"/>
    <property type="match status" value="1"/>
</dbReference>
<dbReference type="HOGENOM" id="CLU_2205999_0_0_9"/>
<protein>
    <recommendedName>
        <fullName evidence="6">Prepilin-type N-terminal cleavage/methylation domain-containing protein</fullName>
    </recommendedName>
</protein>
<organism evidence="2 4">
    <name type="scientific">Enterococcus moraviensis ATCC BAA-383</name>
    <dbReference type="NCBI Taxonomy" id="1158609"/>
    <lineage>
        <taxon>Bacteria</taxon>
        <taxon>Bacillati</taxon>
        <taxon>Bacillota</taxon>
        <taxon>Bacilli</taxon>
        <taxon>Lactobacillales</taxon>
        <taxon>Enterococcaceae</taxon>
        <taxon>Enterococcus</taxon>
    </lineage>
</organism>
<keyword evidence="1" id="KW-0472">Membrane</keyword>
<keyword evidence="1" id="KW-1133">Transmembrane helix</keyword>
<proteinExistence type="predicted"/>
<reference evidence="2 4" key="1">
    <citation type="submission" date="2013-02" db="EMBL/GenBank/DDBJ databases">
        <title>The Genome Sequence of Enterococcus moraviensis BAA-383.</title>
        <authorList>
            <consortium name="The Broad Institute Genome Sequencing Platform"/>
            <consortium name="The Broad Institute Genome Sequencing Center for Infectious Disease"/>
            <person name="Earl A.M."/>
            <person name="Gilmore M.S."/>
            <person name="Lebreton F."/>
            <person name="Walker B."/>
            <person name="Young S.K."/>
            <person name="Zeng Q."/>
            <person name="Gargeya S."/>
            <person name="Fitzgerald M."/>
            <person name="Haas B."/>
            <person name="Abouelleil A."/>
            <person name="Alvarado L."/>
            <person name="Arachchi H.M."/>
            <person name="Berlin A.M."/>
            <person name="Chapman S.B."/>
            <person name="Dewar J."/>
            <person name="Goldberg J."/>
            <person name="Griggs A."/>
            <person name="Gujja S."/>
            <person name="Hansen M."/>
            <person name="Howarth C."/>
            <person name="Imamovic A."/>
            <person name="Larimer J."/>
            <person name="McCowan C."/>
            <person name="Murphy C."/>
            <person name="Neiman D."/>
            <person name="Pearson M."/>
            <person name="Priest M."/>
            <person name="Roberts A."/>
            <person name="Saif S."/>
            <person name="Shea T."/>
            <person name="Sisk P."/>
            <person name="Sykes S."/>
            <person name="Wortman J."/>
            <person name="Nusbaum C."/>
            <person name="Birren B."/>
        </authorList>
    </citation>
    <scope>NUCLEOTIDE SEQUENCE [LARGE SCALE GENOMIC DNA]</scope>
    <source>
        <strain evidence="2 4">ATCC BAA-383</strain>
    </source>
</reference>
<feature type="transmembrane region" description="Helical" evidence="1">
    <location>
        <begin position="12"/>
        <end position="31"/>
    </location>
</feature>
<dbReference type="Proteomes" id="UP000014157">
    <property type="component" value="Unassembled WGS sequence"/>
</dbReference>
<name>R2R2J0_9ENTE</name>
<dbReference type="EMBL" id="AJAS01000008">
    <property type="protein sequence ID" value="EOI03080.1"/>
    <property type="molecule type" value="Genomic_DNA"/>
</dbReference>
<dbReference type="AlphaFoldDB" id="R2R2J0"/>
<evidence type="ECO:0000313" key="2">
    <source>
        <dbReference type="EMBL" id="EOI03080.1"/>
    </source>
</evidence>
<dbReference type="PATRIC" id="fig|1158609.3.peg.789"/>
<accession>R2R2J0</accession>
<comment type="caution">
    <text evidence="2">The sequence shown here is derived from an EMBL/GenBank/DDBJ whole genome shotgun (WGS) entry which is preliminary data.</text>
</comment>
<evidence type="ECO:0000313" key="5">
    <source>
        <dbReference type="Proteomes" id="UP000014157"/>
    </source>
</evidence>
<keyword evidence="1" id="KW-0812">Transmembrane</keyword>
<reference evidence="3 5" key="2">
    <citation type="submission" date="2013-03" db="EMBL/GenBank/DDBJ databases">
        <title>The Genome Sequence of Enterococcus moraviensis BAA-383 (PacBio/Illumina hybrid assembly).</title>
        <authorList>
            <consortium name="The Broad Institute Genomics Platform"/>
            <consortium name="The Broad Institute Genome Sequencing Center for Infectious Disease"/>
            <person name="Earl A."/>
            <person name="Russ C."/>
            <person name="Gilmore M."/>
            <person name="Surin D."/>
            <person name="Walker B."/>
            <person name="Young S."/>
            <person name="Zeng Q."/>
            <person name="Gargeya S."/>
            <person name="Fitzgerald M."/>
            <person name="Haas B."/>
            <person name="Abouelleil A."/>
            <person name="Allen A.W."/>
            <person name="Alvarado L."/>
            <person name="Arachchi H.M."/>
            <person name="Berlin A.M."/>
            <person name="Chapman S.B."/>
            <person name="Gainer-Dewar J."/>
            <person name="Goldberg J."/>
            <person name="Griggs A."/>
            <person name="Gujja S."/>
            <person name="Hansen M."/>
            <person name="Howarth C."/>
            <person name="Imamovic A."/>
            <person name="Ireland A."/>
            <person name="Larimer J."/>
            <person name="McCowan C."/>
            <person name="Murphy C."/>
            <person name="Pearson M."/>
            <person name="Poon T.W."/>
            <person name="Priest M."/>
            <person name="Roberts A."/>
            <person name="Saif S."/>
            <person name="Shea T."/>
            <person name="Sisk P."/>
            <person name="Sykes S."/>
            <person name="Wortman J."/>
            <person name="Nusbaum C."/>
            <person name="Birren B."/>
        </authorList>
    </citation>
    <scope>NUCLEOTIDE SEQUENCE [LARGE SCALE GENOMIC DNA]</scope>
    <source>
        <strain evidence="3 5">ATCC BAA-383</strain>
    </source>
</reference>
<dbReference type="EMBL" id="ASWB01000001">
    <property type="protein sequence ID" value="EOT74043.1"/>
    <property type="molecule type" value="Genomic_DNA"/>
</dbReference>
<evidence type="ECO:0000313" key="4">
    <source>
        <dbReference type="Proteomes" id="UP000013781"/>
    </source>
</evidence>
<sequence>MIKRSFNYKGYILLESLIALSIVCLIVLGYMSSNTFLLKKNKQAIEELALYRMLYEETKHYENHGGELRRTIKKRDKEYQLYFYKGDDELREVEIMDGKDKIKIKKE</sequence>
<dbReference type="STRING" id="155617.RV09_GL002832"/>
<evidence type="ECO:0008006" key="6">
    <source>
        <dbReference type="Google" id="ProtNLM"/>
    </source>
</evidence>
<evidence type="ECO:0000256" key="1">
    <source>
        <dbReference type="SAM" id="Phobius"/>
    </source>
</evidence>
<evidence type="ECO:0000313" key="3">
    <source>
        <dbReference type="EMBL" id="EOT74043.1"/>
    </source>
</evidence>
<dbReference type="eggNOG" id="ENOG50306PN">
    <property type="taxonomic scope" value="Bacteria"/>
</dbReference>
<dbReference type="Proteomes" id="UP000013781">
    <property type="component" value="Unassembled WGS sequence"/>
</dbReference>
<keyword evidence="5" id="KW-1185">Reference proteome</keyword>